<evidence type="ECO:0000256" key="1">
    <source>
        <dbReference type="SAM" id="MobiDB-lite"/>
    </source>
</evidence>
<dbReference type="RefSeq" id="WP_122133978.1">
    <property type="nucleotide sequence ID" value="NZ_CP134819.1"/>
</dbReference>
<evidence type="ECO:0000313" key="3">
    <source>
        <dbReference type="Proteomes" id="UP000284431"/>
    </source>
</evidence>
<accession>A0A413JCK5</accession>
<gene>
    <name evidence="2" type="ORF">DXA49_01740</name>
</gene>
<comment type="caution">
    <text evidence="2">The sequence shown here is derived from an EMBL/GenBank/DDBJ whole genome shotgun (WGS) entry which is preliminary data.</text>
</comment>
<sequence length="63" mass="7677">MNTYRYENRPYDIPYRELKMVDEEKSTPWKTVPPSWKNSSSKGGRTANQIKKDRKRKKMNKRK</sequence>
<feature type="compositionally biased region" description="Basic residues" evidence="1">
    <location>
        <begin position="52"/>
        <end position="63"/>
    </location>
</feature>
<proteinExistence type="predicted"/>
<dbReference type="Proteomes" id="UP000284431">
    <property type="component" value="Unassembled WGS sequence"/>
</dbReference>
<evidence type="ECO:0000313" key="2">
    <source>
        <dbReference type="EMBL" id="RGY29529.1"/>
    </source>
</evidence>
<feature type="compositionally biased region" description="Polar residues" evidence="1">
    <location>
        <begin position="36"/>
        <end position="49"/>
    </location>
</feature>
<feature type="region of interest" description="Disordered" evidence="1">
    <location>
        <begin position="24"/>
        <end position="63"/>
    </location>
</feature>
<dbReference type="EMBL" id="QSCS01000002">
    <property type="protein sequence ID" value="RGY29529.1"/>
    <property type="molecule type" value="Genomic_DNA"/>
</dbReference>
<dbReference type="AlphaFoldDB" id="A0A413JCK5"/>
<organism evidence="2 3">
    <name type="scientific">Bacteroides caccae</name>
    <dbReference type="NCBI Taxonomy" id="47678"/>
    <lineage>
        <taxon>Bacteria</taxon>
        <taxon>Pseudomonadati</taxon>
        <taxon>Bacteroidota</taxon>
        <taxon>Bacteroidia</taxon>
        <taxon>Bacteroidales</taxon>
        <taxon>Bacteroidaceae</taxon>
        <taxon>Bacteroides</taxon>
    </lineage>
</organism>
<reference evidence="2 3" key="1">
    <citation type="submission" date="2018-08" db="EMBL/GenBank/DDBJ databases">
        <title>A genome reference for cultivated species of the human gut microbiota.</title>
        <authorList>
            <person name="Zou Y."/>
            <person name="Xue W."/>
            <person name="Luo G."/>
        </authorList>
    </citation>
    <scope>NUCLEOTIDE SEQUENCE [LARGE SCALE GENOMIC DNA]</scope>
    <source>
        <strain evidence="2 3">OF02-6LB</strain>
    </source>
</reference>
<protein>
    <submittedName>
        <fullName evidence="2">Uncharacterized protein</fullName>
    </submittedName>
</protein>
<name>A0A413JCK5_9BACE</name>